<comment type="caution">
    <text evidence="1">The sequence shown here is derived from an EMBL/GenBank/DDBJ whole genome shotgun (WGS) entry which is preliminary data.</text>
</comment>
<protein>
    <submittedName>
        <fullName evidence="1">Protochlorophyllide-dependent translocon component 52, chloroplastic</fullName>
    </submittedName>
</protein>
<gene>
    <name evidence="1" type="primary">PTC52_4</name>
    <name evidence="1" type="ORF">CK203_076143</name>
</gene>
<dbReference type="EMBL" id="QGNW01001243">
    <property type="protein sequence ID" value="RVW48752.1"/>
    <property type="molecule type" value="Genomic_DNA"/>
</dbReference>
<reference evidence="1 2" key="1">
    <citation type="journal article" date="2018" name="PLoS Genet.">
        <title>Population sequencing reveals clonal diversity and ancestral inbreeding in the grapevine cultivar Chardonnay.</title>
        <authorList>
            <person name="Roach M.J."/>
            <person name="Johnson D.L."/>
            <person name="Bohlmann J."/>
            <person name="van Vuuren H.J."/>
            <person name="Jones S.J."/>
            <person name="Pretorius I.S."/>
            <person name="Schmidt S.A."/>
            <person name="Borneman A.R."/>
        </authorList>
    </citation>
    <scope>NUCLEOTIDE SEQUENCE [LARGE SCALE GENOMIC DNA]</scope>
    <source>
        <strain evidence="2">cv. Chardonnay</strain>
        <tissue evidence="1">Leaf</tissue>
    </source>
</reference>
<proteinExistence type="predicted"/>
<name>A0A438EM33_VITVI</name>
<dbReference type="AlphaFoldDB" id="A0A438EM33"/>
<dbReference type="Proteomes" id="UP000288805">
    <property type="component" value="Unassembled WGS sequence"/>
</dbReference>
<evidence type="ECO:0000313" key="2">
    <source>
        <dbReference type="Proteomes" id="UP000288805"/>
    </source>
</evidence>
<accession>A0A438EM33</accession>
<organism evidence="1 2">
    <name type="scientific">Vitis vinifera</name>
    <name type="common">Grape</name>
    <dbReference type="NCBI Taxonomy" id="29760"/>
    <lineage>
        <taxon>Eukaryota</taxon>
        <taxon>Viridiplantae</taxon>
        <taxon>Streptophyta</taxon>
        <taxon>Embryophyta</taxon>
        <taxon>Tracheophyta</taxon>
        <taxon>Spermatophyta</taxon>
        <taxon>Magnoliopsida</taxon>
        <taxon>eudicotyledons</taxon>
        <taxon>Gunneridae</taxon>
        <taxon>Pentapetalae</taxon>
        <taxon>rosids</taxon>
        <taxon>Vitales</taxon>
        <taxon>Vitaceae</taxon>
        <taxon>Viteae</taxon>
        <taxon>Vitis</taxon>
    </lineage>
</organism>
<sequence length="136" mass="14754">MGLDVVVWWERNESEWRRLMMLLLMGWLHCPKGGLISGAGCSVYHGRFFNGSGDCKFIPQAPPDVLIVALTKYAGSHIFKKARARSSGSVAYKGLPVLEVELQIVSIVLIGIPAINHGAMSVAARTTLVSMAVICL</sequence>
<evidence type="ECO:0000313" key="1">
    <source>
        <dbReference type="EMBL" id="RVW48752.1"/>
    </source>
</evidence>